<dbReference type="GeneTree" id="ENSGT01030000234522"/>
<reference evidence="4" key="2">
    <citation type="submission" date="2025-08" db="UniProtKB">
        <authorList>
            <consortium name="Ensembl"/>
        </authorList>
    </citation>
    <scope>IDENTIFICATION</scope>
    <source>
        <strain evidence="4">Thoroughbred</strain>
    </source>
</reference>
<reference evidence="4 5" key="1">
    <citation type="journal article" date="2009" name="Science">
        <title>Genome sequence, comparative analysis, and population genetics of the domestic horse.</title>
        <authorList>
            <consortium name="Broad Institute Genome Sequencing Platform"/>
            <consortium name="Broad Institute Whole Genome Assembly Team"/>
            <person name="Wade C.M."/>
            <person name="Giulotto E."/>
            <person name="Sigurdsson S."/>
            <person name="Zoli M."/>
            <person name="Gnerre S."/>
            <person name="Imsland F."/>
            <person name="Lear T.L."/>
            <person name="Adelson D.L."/>
            <person name="Bailey E."/>
            <person name="Bellone R.R."/>
            <person name="Bloecker H."/>
            <person name="Distl O."/>
            <person name="Edgar R.C."/>
            <person name="Garber M."/>
            <person name="Leeb T."/>
            <person name="Mauceli E."/>
            <person name="MacLeod J.N."/>
            <person name="Penedo M.C.T."/>
            <person name="Raison J.M."/>
            <person name="Sharpe T."/>
            <person name="Vogel J."/>
            <person name="Andersson L."/>
            <person name="Antczak D.F."/>
            <person name="Biagi T."/>
            <person name="Binns M.M."/>
            <person name="Chowdhary B.P."/>
            <person name="Coleman S.J."/>
            <person name="Della Valle G."/>
            <person name="Fryc S."/>
            <person name="Guerin G."/>
            <person name="Hasegawa T."/>
            <person name="Hill E.W."/>
            <person name="Jurka J."/>
            <person name="Kiialainen A."/>
            <person name="Lindgren G."/>
            <person name="Liu J."/>
            <person name="Magnani E."/>
            <person name="Mickelson J.R."/>
            <person name="Murray J."/>
            <person name="Nergadze S.G."/>
            <person name="Onofrio R."/>
            <person name="Pedroni S."/>
            <person name="Piras M.F."/>
            <person name="Raudsepp T."/>
            <person name="Rocchi M."/>
            <person name="Roeed K.H."/>
            <person name="Ryder O.A."/>
            <person name="Searle S."/>
            <person name="Skow L."/>
            <person name="Swinburne J.E."/>
            <person name="Syvaenen A.C."/>
            <person name="Tozaki T."/>
            <person name="Valberg S.J."/>
            <person name="Vaudin M."/>
            <person name="White J.R."/>
            <person name="Zody M.C."/>
            <person name="Lander E.S."/>
            <person name="Lindblad-Toh K."/>
        </authorList>
    </citation>
    <scope>NUCLEOTIDE SEQUENCE [LARGE SCALE GENOMIC DNA]</scope>
    <source>
        <strain evidence="4 5">Thoroughbred</strain>
    </source>
</reference>
<feature type="compositionally biased region" description="Basic residues" evidence="1">
    <location>
        <begin position="9"/>
        <end position="18"/>
    </location>
</feature>
<evidence type="ECO:0000259" key="2">
    <source>
        <dbReference type="Pfam" id="PF14893"/>
    </source>
</evidence>
<dbReference type="InterPro" id="IPR026523">
    <property type="entry name" value="PNMA"/>
</dbReference>
<sequence>MRPVTRRPAACRRCRRPSPGHPARPEAPQPPGPPQQPPRPLPRCSAGRPRQGCTGGARPEPLRLAAPGAQRRAAATGRACRGGQVLDLTFLSRLASPPAVPDAATVGASGSSRKRARPAPKDPPRRDVRGLSPRRRLPGAPQTAPTWTRAEAAAAREAVLPFRWAWSLVSRSAPDRPVSPSCLCPAPGSPVECPSSAEDAVLPLLGLGAGDGLDTDNQITGEGKQAPPAAVGARGEERVRWLLAAVGPAGCAGLLRGGRAHLRLTRPRRPRRPPGPRRWPDLAVVPRRNTVNCGGSSAPKFQSLGWGVVTPRLLEDWCRGMDVNPRKTLLVAGVLQTCSVAEMEEALRAGLAPLGEYRLLGRMFRRDENRNVALTGLPQETGPALVPKDTPGKGGVWRVIFNPRDPDDAFLSRLNEFLEGEGMTLCEFARALGYGNGPFDLDQDMIPEVRAPLLAQALPEALQPALQYLEYKKMRIFSVSDPPEPDQEEFEPWLFHITQMIKSWWVSDAEKRR</sequence>
<dbReference type="AlphaFoldDB" id="A0A9L0T974"/>
<name>A0A9L0T974_HORSE</name>
<feature type="region of interest" description="Disordered" evidence="1">
    <location>
        <begin position="1"/>
        <end position="81"/>
    </location>
</feature>
<feature type="compositionally biased region" description="Basic and acidic residues" evidence="1">
    <location>
        <begin position="119"/>
        <end position="129"/>
    </location>
</feature>
<feature type="region of interest" description="Disordered" evidence="1">
    <location>
        <begin position="98"/>
        <end position="150"/>
    </location>
</feature>
<proteinExistence type="predicted"/>
<feature type="compositionally biased region" description="Low complexity" evidence="1">
    <location>
        <begin position="65"/>
        <end position="81"/>
    </location>
</feature>
<evidence type="ECO:0000313" key="4">
    <source>
        <dbReference type="Ensembl" id="ENSECAP00000083648.1"/>
    </source>
</evidence>
<dbReference type="InterPro" id="IPR048270">
    <property type="entry name" value="PNMA_C"/>
</dbReference>
<protein>
    <submittedName>
        <fullName evidence="4">Uncharacterized protein</fullName>
    </submittedName>
</protein>
<evidence type="ECO:0000256" key="1">
    <source>
        <dbReference type="SAM" id="MobiDB-lite"/>
    </source>
</evidence>
<dbReference type="Pfam" id="PF20846">
    <property type="entry name" value="PNMA_N"/>
    <property type="match status" value="1"/>
</dbReference>
<accession>A0A9L0T974</accession>
<feature type="domain" description="Paraneoplastic antigen Ma-like C-terminal" evidence="2">
    <location>
        <begin position="477"/>
        <end position="513"/>
    </location>
</feature>
<dbReference type="Ensembl" id="ENSECAT00000099021.1">
    <property type="protein sequence ID" value="ENSECAP00000083648.1"/>
    <property type="gene ID" value="ENSECAG00000033754.2"/>
</dbReference>
<dbReference type="PANTHER" id="PTHR23095:SF14">
    <property type="entry name" value="MODULATOR OF APOPTOSIS 1"/>
    <property type="match status" value="1"/>
</dbReference>
<reference evidence="4" key="3">
    <citation type="submission" date="2025-09" db="UniProtKB">
        <authorList>
            <consortium name="Ensembl"/>
        </authorList>
    </citation>
    <scope>IDENTIFICATION</scope>
    <source>
        <strain evidence="4">Thoroughbred</strain>
    </source>
</reference>
<evidence type="ECO:0000259" key="3">
    <source>
        <dbReference type="Pfam" id="PF20846"/>
    </source>
</evidence>
<feature type="domain" description="Paraneoplastic antigen Ma-like N-terminal" evidence="3">
    <location>
        <begin position="312"/>
        <end position="400"/>
    </location>
</feature>
<feature type="compositionally biased region" description="Pro residues" evidence="1">
    <location>
        <begin position="19"/>
        <end position="41"/>
    </location>
</feature>
<organism evidence="4 5">
    <name type="scientific">Equus caballus</name>
    <name type="common">Horse</name>
    <dbReference type="NCBI Taxonomy" id="9796"/>
    <lineage>
        <taxon>Eukaryota</taxon>
        <taxon>Metazoa</taxon>
        <taxon>Chordata</taxon>
        <taxon>Craniata</taxon>
        <taxon>Vertebrata</taxon>
        <taxon>Euteleostomi</taxon>
        <taxon>Mammalia</taxon>
        <taxon>Eutheria</taxon>
        <taxon>Laurasiatheria</taxon>
        <taxon>Perissodactyla</taxon>
        <taxon>Equidae</taxon>
        <taxon>Equus</taxon>
    </lineage>
</organism>
<dbReference type="Proteomes" id="UP000002281">
    <property type="component" value="Chromosome 24"/>
</dbReference>
<evidence type="ECO:0000313" key="5">
    <source>
        <dbReference type="Proteomes" id="UP000002281"/>
    </source>
</evidence>
<dbReference type="InterPro" id="IPR048271">
    <property type="entry name" value="PNMA_N"/>
</dbReference>
<dbReference type="PANTHER" id="PTHR23095">
    <property type="entry name" value="PARANEOPLASTIC ANTIGEN"/>
    <property type="match status" value="1"/>
</dbReference>
<dbReference type="Pfam" id="PF14893">
    <property type="entry name" value="PNMA"/>
    <property type="match status" value="1"/>
</dbReference>
<keyword evidence="5" id="KW-1185">Reference proteome</keyword>